<dbReference type="RefSeq" id="WP_163948297.1">
    <property type="nucleotide sequence ID" value="NZ_JAAFZH010000004.1"/>
</dbReference>
<organism evidence="1 2">
    <name type="scientific">Spirosoma terrae</name>
    <dbReference type="NCBI Taxonomy" id="1968276"/>
    <lineage>
        <taxon>Bacteria</taxon>
        <taxon>Pseudomonadati</taxon>
        <taxon>Bacteroidota</taxon>
        <taxon>Cytophagia</taxon>
        <taxon>Cytophagales</taxon>
        <taxon>Cytophagaceae</taxon>
        <taxon>Spirosoma</taxon>
    </lineage>
</organism>
<evidence type="ECO:0000313" key="2">
    <source>
        <dbReference type="Proteomes" id="UP000474175"/>
    </source>
</evidence>
<dbReference type="Proteomes" id="UP000474175">
    <property type="component" value="Unassembled WGS sequence"/>
</dbReference>
<accession>A0A6L9L9B1</accession>
<gene>
    <name evidence="1" type="ORF">GK108_12630</name>
</gene>
<reference evidence="1 2" key="1">
    <citation type="submission" date="2020-02" db="EMBL/GenBank/DDBJ databases">
        <title>Draft genome sequence of two Spirosoma agri KCTC 52727 and Spirosoma terrae KCTC 52035.</title>
        <authorList>
            <person name="Rojas J."/>
            <person name="Ambika Manirajan B."/>
            <person name="Suarez C."/>
            <person name="Ratering S."/>
            <person name="Schnell S."/>
        </authorList>
    </citation>
    <scope>NUCLEOTIDE SEQUENCE [LARGE SCALE GENOMIC DNA]</scope>
    <source>
        <strain evidence="1 2">KCTC 52035</strain>
    </source>
</reference>
<dbReference type="AlphaFoldDB" id="A0A6L9L9B1"/>
<keyword evidence="2" id="KW-1185">Reference proteome</keyword>
<proteinExistence type="predicted"/>
<name>A0A6L9L9B1_9BACT</name>
<protein>
    <submittedName>
        <fullName evidence="1">Uncharacterized protein</fullName>
    </submittedName>
</protein>
<comment type="caution">
    <text evidence="1">The sequence shown here is derived from an EMBL/GenBank/DDBJ whole genome shotgun (WGS) entry which is preliminary data.</text>
</comment>
<dbReference type="EMBL" id="JAAFZH010000004">
    <property type="protein sequence ID" value="NDU95721.1"/>
    <property type="molecule type" value="Genomic_DNA"/>
</dbReference>
<sequence>MRLPLLPFLFLCLGPVPLTYGQASYLSKPLTSTHYISPVSPVVTYGSLYARQAQYDEGRNKVQQKINTILEAIEDLSITKPNGAKASHLTLQVFIDRINEKDPDYSNPDVIKPWLDYLTQVRELVRNYHRKPDLTNQELAEVYKLIEAQ</sequence>
<evidence type="ECO:0000313" key="1">
    <source>
        <dbReference type="EMBL" id="NDU95721.1"/>
    </source>
</evidence>